<evidence type="ECO:0000313" key="1">
    <source>
        <dbReference type="EMBL" id="MBW82052.1"/>
    </source>
</evidence>
<dbReference type="EMBL" id="GGEC01001569">
    <property type="protein sequence ID" value="MBW82052.1"/>
    <property type="molecule type" value="Transcribed_RNA"/>
</dbReference>
<keyword evidence="1" id="KW-0378">Hydrolase</keyword>
<name>A0A2P2ILD5_RHIMU</name>
<dbReference type="GO" id="GO:0006508">
    <property type="term" value="P:proteolysis"/>
    <property type="evidence" value="ECO:0007669"/>
    <property type="project" value="UniProtKB-KW"/>
</dbReference>
<protein>
    <submittedName>
        <fullName evidence="1">Intracellular protease 1</fullName>
    </submittedName>
</protein>
<proteinExistence type="predicted"/>
<dbReference type="AlphaFoldDB" id="A0A2P2ILD5"/>
<dbReference type="GO" id="GO:0008233">
    <property type="term" value="F:peptidase activity"/>
    <property type="evidence" value="ECO:0007669"/>
    <property type="project" value="UniProtKB-KW"/>
</dbReference>
<sequence>MAGSFVDGSTANVAGFLARASGVNGYSVGLKRLERNHRLGIFHVIAA</sequence>
<accession>A0A2P2ILD5</accession>
<reference evidence="1" key="1">
    <citation type="submission" date="2018-02" db="EMBL/GenBank/DDBJ databases">
        <title>Rhizophora mucronata_Transcriptome.</title>
        <authorList>
            <person name="Meera S.P."/>
            <person name="Sreeshan A."/>
            <person name="Augustine A."/>
        </authorList>
    </citation>
    <scope>NUCLEOTIDE SEQUENCE</scope>
    <source>
        <tissue evidence="1">Leaf</tissue>
    </source>
</reference>
<organism evidence="1">
    <name type="scientific">Rhizophora mucronata</name>
    <name type="common">Asiatic mangrove</name>
    <dbReference type="NCBI Taxonomy" id="61149"/>
    <lineage>
        <taxon>Eukaryota</taxon>
        <taxon>Viridiplantae</taxon>
        <taxon>Streptophyta</taxon>
        <taxon>Embryophyta</taxon>
        <taxon>Tracheophyta</taxon>
        <taxon>Spermatophyta</taxon>
        <taxon>Magnoliopsida</taxon>
        <taxon>eudicotyledons</taxon>
        <taxon>Gunneridae</taxon>
        <taxon>Pentapetalae</taxon>
        <taxon>rosids</taxon>
        <taxon>fabids</taxon>
        <taxon>Malpighiales</taxon>
        <taxon>Rhizophoraceae</taxon>
        <taxon>Rhizophora</taxon>
    </lineage>
</organism>
<keyword evidence="1" id="KW-0645">Protease</keyword>